<dbReference type="PRINTS" id="PR00263">
    <property type="entry name" value="HBGFFGF"/>
</dbReference>
<name>A0A8D0B0U1_SANLU</name>
<dbReference type="InterPro" id="IPR002209">
    <property type="entry name" value="Fibroblast_GF_fam"/>
</dbReference>
<keyword evidence="2" id="KW-0339">Growth factor</keyword>
<dbReference type="AlphaFoldDB" id="A0A8D0B0U1"/>
<gene>
    <name evidence="4" type="primary">fgf20b</name>
</gene>
<organism evidence="4 5">
    <name type="scientific">Sander lucioperca</name>
    <name type="common">Pike-perch</name>
    <name type="synonym">Perca lucioperca</name>
    <dbReference type="NCBI Taxonomy" id="283035"/>
    <lineage>
        <taxon>Eukaryota</taxon>
        <taxon>Metazoa</taxon>
        <taxon>Chordata</taxon>
        <taxon>Craniata</taxon>
        <taxon>Vertebrata</taxon>
        <taxon>Euteleostomi</taxon>
        <taxon>Actinopterygii</taxon>
        <taxon>Neopterygii</taxon>
        <taxon>Teleostei</taxon>
        <taxon>Neoteleostei</taxon>
        <taxon>Acanthomorphata</taxon>
        <taxon>Eupercaria</taxon>
        <taxon>Perciformes</taxon>
        <taxon>Percoidei</taxon>
        <taxon>Percidae</taxon>
        <taxon>Luciopercinae</taxon>
        <taxon>Sander</taxon>
    </lineage>
</organism>
<dbReference type="GeneTree" id="ENSGT00940000158380"/>
<dbReference type="GO" id="GO:0008083">
    <property type="term" value="F:growth factor activity"/>
    <property type="evidence" value="ECO:0007669"/>
    <property type="project" value="UniProtKB-KW"/>
</dbReference>
<dbReference type="SUPFAM" id="SSF50353">
    <property type="entry name" value="Cytokine"/>
    <property type="match status" value="1"/>
</dbReference>
<evidence type="ECO:0000313" key="4">
    <source>
        <dbReference type="Ensembl" id="ENSSLUP00000060169.1"/>
    </source>
</evidence>
<dbReference type="Gene3D" id="2.80.10.50">
    <property type="match status" value="1"/>
</dbReference>
<dbReference type="PRINTS" id="PR00262">
    <property type="entry name" value="IL1HBGF"/>
</dbReference>
<comment type="similarity">
    <text evidence="1 3">Belongs to the heparin-binding growth factors family.</text>
</comment>
<dbReference type="GO" id="GO:0048703">
    <property type="term" value="P:embryonic viscerocranium morphogenesis"/>
    <property type="evidence" value="ECO:0007669"/>
    <property type="project" value="Ensembl"/>
</dbReference>
<dbReference type="PANTHER" id="PTHR11486">
    <property type="entry name" value="FIBROBLAST GROWTH FACTOR"/>
    <property type="match status" value="1"/>
</dbReference>
<dbReference type="InterPro" id="IPR008996">
    <property type="entry name" value="IL1/FGF"/>
</dbReference>
<dbReference type="Ensembl" id="ENSSLUT00000061866.1">
    <property type="protein sequence ID" value="ENSSLUP00000060169.1"/>
    <property type="gene ID" value="ENSSLUG00000025673.1"/>
</dbReference>
<reference evidence="4" key="1">
    <citation type="submission" date="2025-08" db="UniProtKB">
        <authorList>
            <consortium name="Ensembl"/>
        </authorList>
    </citation>
    <scope>IDENTIFICATION</scope>
</reference>
<evidence type="ECO:0000313" key="5">
    <source>
        <dbReference type="Proteomes" id="UP000694568"/>
    </source>
</evidence>
<dbReference type="SMART" id="SM00442">
    <property type="entry name" value="FGF"/>
    <property type="match status" value="1"/>
</dbReference>
<dbReference type="Pfam" id="PF00167">
    <property type="entry name" value="FGF"/>
    <property type="match status" value="1"/>
</dbReference>
<dbReference type="Proteomes" id="UP000694568">
    <property type="component" value="Unplaced"/>
</dbReference>
<protein>
    <recommendedName>
        <fullName evidence="3">Fibroblast growth factor</fullName>
        <shortName evidence="3">FGF</shortName>
    </recommendedName>
</protein>
<evidence type="ECO:0000256" key="2">
    <source>
        <dbReference type="ARBA" id="ARBA00023030"/>
    </source>
</evidence>
<sequence>MAAAAAALGEVGGVLHGIDGVAQVGSHFLLTPFGDSPTLLGEHLIPGDRLSRSTAADLTHLKGILRRRQLYCRTGFHLEILPDGTVQGTRKDHSRFGILEFISLAVGLISIRGVDSGLYLGMNDKGELYGSSGLLISECVFREQFEENWYNTYSSNLYKHGDKGTRYFVALNKDGTPRDGTKSRRHQKFTHFLPRPVDPDRVPELYRDILGHS</sequence>
<evidence type="ECO:0000256" key="3">
    <source>
        <dbReference type="RuleBase" id="RU049442"/>
    </source>
</evidence>
<dbReference type="PROSITE" id="PS00247">
    <property type="entry name" value="HBGF_FGF"/>
    <property type="match status" value="1"/>
</dbReference>
<proteinExistence type="inferred from homology"/>
<dbReference type="FunFam" id="2.80.10.50:FF:000004">
    <property type="entry name" value="Fibroblast growth factor"/>
    <property type="match status" value="1"/>
</dbReference>
<reference evidence="4" key="2">
    <citation type="submission" date="2025-09" db="UniProtKB">
        <authorList>
            <consortium name="Ensembl"/>
        </authorList>
    </citation>
    <scope>IDENTIFICATION</scope>
</reference>
<evidence type="ECO:0000256" key="1">
    <source>
        <dbReference type="ARBA" id="ARBA00007936"/>
    </source>
</evidence>
<accession>A0A8D0B0U1</accession>
<keyword evidence="5" id="KW-1185">Reference proteome</keyword>